<reference evidence="9" key="1">
    <citation type="submission" date="2007-07" db="EMBL/GenBank/DDBJ databases">
        <title>Complete genome sequence of Campylobacter hominis ATCC BAA-381, a commensal isolated from the human gastrointestinal tract.</title>
        <authorList>
            <person name="Fouts D.E."/>
            <person name="Mongodin E.F."/>
            <person name="Puiu D."/>
            <person name="Sebastian Y."/>
            <person name="Miller W.G."/>
            <person name="Mandrell R.E."/>
            <person name="Nelson K.E."/>
        </authorList>
    </citation>
    <scope>NUCLEOTIDE SEQUENCE [LARGE SCALE GENOMIC DNA]</scope>
    <source>
        <strain evidence="9">ATCC BAA-381 / LMG 19568 / NCTC 13146 / CH001A</strain>
    </source>
</reference>
<evidence type="ECO:0000256" key="1">
    <source>
        <dbReference type="ARBA" id="ARBA00022553"/>
    </source>
</evidence>
<dbReference type="Proteomes" id="UP000002407">
    <property type="component" value="Chromosome"/>
</dbReference>
<dbReference type="InterPro" id="IPR001789">
    <property type="entry name" value="Sig_transdc_resp-reg_receiver"/>
</dbReference>
<proteinExistence type="predicted"/>
<evidence type="ECO:0000256" key="3">
    <source>
        <dbReference type="ARBA" id="ARBA00023125"/>
    </source>
</evidence>
<feature type="DNA-binding region" description="OmpR/PhoB-type" evidence="5">
    <location>
        <begin position="129"/>
        <end position="223"/>
    </location>
</feature>
<evidence type="ECO:0000313" key="8">
    <source>
        <dbReference type="EMBL" id="ABS51799.1"/>
    </source>
</evidence>
<dbReference type="eggNOG" id="COG0745">
    <property type="taxonomic scope" value="Bacteria"/>
</dbReference>
<name>A7I320_CAMHC</name>
<dbReference type="HOGENOM" id="CLU_000445_30_3_7"/>
<keyword evidence="9" id="KW-1185">Reference proteome</keyword>
<dbReference type="SMART" id="SM00862">
    <property type="entry name" value="Trans_reg_C"/>
    <property type="match status" value="1"/>
</dbReference>
<dbReference type="InterPro" id="IPR039420">
    <property type="entry name" value="WalR-like"/>
</dbReference>
<dbReference type="GO" id="GO:0006355">
    <property type="term" value="P:regulation of DNA-templated transcription"/>
    <property type="evidence" value="ECO:0007669"/>
    <property type="project" value="InterPro"/>
</dbReference>
<dbReference type="GO" id="GO:0000976">
    <property type="term" value="F:transcription cis-regulatory region binding"/>
    <property type="evidence" value="ECO:0007669"/>
    <property type="project" value="TreeGrafter"/>
</dbReference>
<keyword evidence="3 5" id="KW-0238">DNA-binding</keyword>
<protein>
    <submittedName>
        <fullName evidence="8">DNA-binding response regulator</fullName>
    </submittedName>
</protein>
<feature type="domain" description="Response regulatory" evidence="6">
    <location>
        <begin position="8"/>
        <end position="122"/>
    </location>
</feature>
<dbReference type="Gene3D" id="3.40.50.2300">
    <property type="match status" value="1"/>
</dbReference>
<dbReference type="InterPro" id="IPR036388">
    <property type="entry name" value="WH-like_DNA-bd_sf"/>
</dbReference>
<dbReference type="Pfam" id="PF00486">
    <property type="entry name" value="Trans_reg_C"/>
    <property type="match status" value="1"/>
</dbReference>
<dbReference type="GO" id="GO:0005829">
    <property type="term" value="C:cytosol"/>
    <property type="evidence" value="ECO:0007669"/>
    <property type="project" value="TreeGrafter"/>
</dbReference>
<evidence type="ECO:0000256" key="2">
    <source>
        <dbReference type="ARBA" id="ARBA00023012"/>
    </source>
</evidence>
<evidence type="ECO:0000313" key="9">
    <source>
        <dbReference type="Proteomes" id="UP000002407"/>
    </source>
</evidence>
<dbReference type="SUPFAM" id="SSF52172">
    <property type="entry name" value="CheY-like"/>
    <property type="match status" value="1"/>
</dbReference>
<feature type="domain" description="OmpR/PhoB-type" evidence="7">
    <location>
        <begin position="129"/>
        <end position="223"/>
    </location>
</feature>
<dbReference type="AlphaFoldDB" id="A7I320"/>
<keyword evidence="1 4" id="KW-0597">Phosphoprotein</keyword>
<sequence length="225" mass="25134">MSVLENLSVLIVEDEIKILNSMADSFDGIFKSVYTAKNGEEGLKKFIKYNPNIVVTDILMSIKDGLEMTKEIKKISPSTPVIALSAFNDKEKLIKAIDVGIDKYLLKPIDMDELIFAIETLAKAKIESSSDIKLGNGYFFSPTKKVLIKDDKEISLTKKELAFVSLLVNRLGTLVIQSDIKKNVWVGEKVTDAAIRTFIKRIRDKVGPNFIKNVPGLGYKIDAKF</sequence>
<dbReference type="SUPFAM" id="SSF46894">
    <property type="entry name" value="C-terminal effector domain of the bipartite response regulators"/>
    <property type="match status" value="1"/>
</dbReference>
<dbReference type="CDD" id="cd17536">
    <property type="entry name" value="REC_YesN-like"/>
    <property type="match status" value="1"/>
</dbReference>
<dbReference type="InterPro" id="IPR011006">
    <property type="entry name" value="CheY-like_superfamily"/>
</dbReference>
<evidence type="ECO:0000256" key="4">
    <source>
        <dbReference type="PROSITE-ProRule" id="PRU00169"/>
    </source>
</evidence>
<dbReference type="GO" id="GO:0032993">
    <property type="term" value="C:protein-DNA complex"/>
    <property type="evidence" value="ECO:0007669"/>
    <property type="project" value="TreeGrafter"/>
</dbReference>
<dbReference type="PROSITE" id="PS50110">
    <property type="entry name" value="RESPONSE_REGULATORY"/>
    <property type="match status" value="1"/>
</dbReference>
<dbReference type="STRING" id="360107.CHAB381_1362"/>
<dbReference type="InterPro" id="IPR001867">
    <property type="entry name" value="OmpR/PhoB-type_DNA-bd"/>
</dbReference>
<dbReference type="PANTHER" id="PTHR48111:SF40">
    <property type="entry name" value="PHOSPHATE REGULON TRANSCRIPTIONAL REGULATORY PROTEIN PHOB"/>
    <property type="match status" value="1"/>
</dbReference>
<dbReference type="EMBL" id="CP000776">
    <property type="protein sequence ID" value="ABS51799.1"/>
    <property type="molecule type" value="Genomic_DNA"/>
</dbReference>
<gene>
    <name evidence="8" type="ordered locus">CHAB381_1362</name>
</gene>
<dbReference type="PROSITE" id="PS51755">
    <property type="entry name" value="OMPR_PHOB"/>
    <property type="match status" value="1"/>
</dbReference>
<feature type="modified residue" description="4-aspartylphosphate" evidence="4">
    <location>
        <position position="57"/>
    </location>
</feature>
<dbReference type="SMART" id="SM00448">
    <property type="entry name" value="REC"/>
    <property type="match status" value="1"/>
</dbReference>
<dbReference type="PANTHER" id="PTHR48111">
    <property type="entry name" value="REGULATOR OF RPOS"/>
    <property type="match status" value="1"/>
</dbReference>
<accession>A7I320</accession>
<keyword evidence="2" id="KW-0902">Two-component regulatory system</keyword>
<dbReference type="CDD" id="cd00383">
    <property type="entry name" value="trans_reg_C"/>
    <property type="match status" value="1"/>
</dbReference>
<dbReference type="OrthoDB" id="5514345at2"/>
<evidence type="ECO:0000259" key="6">
    <source>
        <dbReference type="PROSITE" id="PS50110"/>
    </source>
</evidence>
<evidence type="ECO:0000256" key="5">
    <source>
        <dbReference type="PROSITE-ProRule" id="PRU01091"/>
    </source>
</evidence>
<dbReference type="KEGG" id="cha:CHAB381_1362"/>
<dbReference type="InterPro" id="IPR016032">
    <property type="entry name" value="Sig_transdc_resp-reg_C-effctor"/>
</dbReference>
<dbReference type="RefSeq" id="WP_012109214.1">
    <property type="nucleotide sequence ID" value="NC_009714.1"/>
</dbReference>
<dbReference type="Gene3D" id="1.10.10.10">
    <property type="entry name" value="Winged helix-like DNA-binding domain superfamily/Winged helix DNA-binding domain"/>
    <property type="match status" value="1"/>
</dbReference>
<dbReference type="GO" id="GO:0000156">
    <property type="term" value="F:phosphorelay response regulator activity"/>
    <property type="evidence" value="ECO:0007669"/>
    <property type="project" value="TreeGrafter"/>
</dbReference>
<evidence type="ECO:0000259" key="7">
    <source>
        <dbReference type="PROSITE" id="PS51755"/>
    </source>
</evidence>
<organism evidence="8 9">
    <name type="scientific">Campylobacter hominis (strain ATCC BAA-381 / DSM 21671 / CCUG 45161 / LMG 19568 / NCTC 13146 / CH001A)</name>
    <dbReference type="NCBI Taxonomy" id="360107"/>
    <lineage>
        <taxon>Bacteria</taxon>
        <taxon>Pseudomonadati</taxon>
        <taxon>Campylobacterota</taxon>
        <taxon>Epsilonproteobacteria</taxon>
        <taxon>Campylobacterales</taxon>
        <taxon>Campylobacteraceae</taxon>
        <taxon>Campylobacter</taxon>
    </lineage>
</organism>
<dbReference type="Pfam" id="PF00072">
    <property type="entry name" value="Response_reg"/>
    <property type="match status" value="1"/>
</dbReference>